<proteinExistence type="predicted"/>
<comment type="caution">
    <text evidence="2">The sequence shown here is derived from an EMBL/GenBank/DDBJ whole genome shotgun (WGS) entry which is preliminary data.</text>
</comment>
<name>A0ABR7G0V0_9FIRM</name>
<dbReference type="InterPro" id="IPR010690">
    <property type="entry name" value="YqfD"/>
</dbReference>
<keyword evidence="1" id="KW-0472">Membrane</keyword>
<keyword evidence="1" id="KW-1133">Transmembrane helix</keyword>
<evidence type="ECO:0000313" key="3">
    <source>
        <dbReference type="Proteomes" id="UP000628463"/>
    </source>
</evidence>
<dbReference type="Pfam" id="PF06898">
    <property type="entry name" value="YqfD"/>
    <property type="match status" value="1"/>
</dbReference>
<keyword evidence="1" id="KW-0812">Transmembrane</keyword>
<dbReference type="RefSeq" id="WP_186836936.1">
    <property type="nucleotide sequence ID" value="NZ_JACOPD010000005.1"/>
</dbReference>
<organism evidence="2 3">
    <name type="scientific">Lachnospira hominis</name>
    <name type="common">ex Liu et al. 2021</name>
    <dbReference type="NCBI Taxonomy" id="2763051"/>
    <lineage>
        <taxon>Bacteria</taxon>
        <taxon>Bacillati</taxon>
        <taxon>Bacillota</taxon>
        <taxon>Clostridia</taxon>
        <taxon>Lachnospirales</taxon>
        <taxon>Lachnospiraceae</taxon>
        <taxon>Lachnospira</taxon>
    </lineage>
</organism>
<evidence type="ECO:0000313" key="2">
    <source>
        <dbReference type="EMBL" id="MBC5681065.1"/>
    </source>
</evidence>
<gene>
    <name evidence="2" type="ORF">H8S01_08840</name>
</gene>
<dbReference type="Proteomes" id="UP000628463">
    <property type="component" value="Unassembled WGS sequence"/>
</dbReference>
<keyword evidence="3" id="KW-1185">Reference proteome</keyword>
<sequence length="415" mass="46275">MAGFKFIYGCVTIHVMSGSRERFINMCHHRKICLEHVISGDEYLEAVISARNFRTACEIAKKTGNKIRIKKKKGIPFIAFRYRKHYSFVAGVVLCMAFIYICSLFLFNITFSGNSNLTTPVLTRYLESIGVKNGCRTACIDCNDIEKKMREDFDEITWVAAAVKGNHLYISIKENDSFEGEIKSTEIPENIIASDDGTIESIITRSGTPLVKKGDNVEKGQVLVSGVVNICDDSGEVIAKRGVTADADVLIKTEMIYSDELSEKYENKVFTGKTRVNAVIRAGKYIISIGPGAVGLKLCDKKEDYTTLKINDDLYLPVSVGKITYYEYKPEEYTYSDEEASAVLNGRLARLLSQLNQKGVQIADERVKIFKNNDIYTCEGALILISPQTVKENVAADELAMPDSKISNGEKKESN</sequence>
<feature type="transmembrane region" description="Helical" evidence="1">
    <location>
        <begin position="86"/>
        <end position="107"/>
    </location>
</feature>
<reference evidence="2 3" key="1">
    <citation type="submission" date="2020-08" db="EMBL/GenBank/DDBJ databases">
        <title>Genome public.</title>
        <authorList>
            <person name="Liu C."/>
            <person name="Sun Q."/>
        </authorList>
    </citation>
    <scope>NUCLEOTIDE SEQUENCE [LARGE SCALE GENOMIC DNA]</scope>
    <source>
        <strain evidence="2 3">NSJ-43</strain>
    </source>
</reference>
<dbReference type="EMBL" id="JACOPD010000005">
    <property type="protein sequence ID" value="MBC5681065.1"/>
    <property type="molecule type" value="Genomic_DNA"/>
</dbReference>
<evidence type="ECO:0000256" key="1">
    <source>
        <dbReference type="SAM" id="Phobius"/>
    </source>
</evidence>
<protein>
    <submittedName>
        <fullName evidence="2">Sporulation protein YqfD</fullName>
    </submittedName>
</protein>
<accession>A0ABR7G0V0</accession>